<name>A0A8C5K002_JACJA</name>
<dbReference type="PROSITE" id="PS50152">
    <property type="entry name" value="25A_SYNTH_3"/>
    <property type="match status" value="2"/>
</dbReference>
<dbReference type="Pfam" id="PF01909">
    <property type="entry name" value="NTP_transf_2"/>
    <property type="match status" value="1"/>
</dbReference>
<dbReference type="GO" id="GO:0001730">
    <property type="term" value="F:2'-5'-oligoadenylate synthetase activity"/>
    <property type="evidence" value="ECO:0007669"/>
    <property type="project" value="UniProtKB-EC"/>
</dbReference>
<feature type="domain" description="2'-5'-oligoadenylate synthetase 1" evidence="12">
    <location>
        <begin position="461"/>
        <end position="647"/>
    </location>
</feature>
<feature type="domain" description="Polymerase nucleotidyl transferase" evidence="11">
    <location>
        <begin position="340"/>
        <end position="418"/>
    </location>
</feature>
<reference evidence="13" key="2">
    <citation type="submission" date="2025-09" db="UniProtKB">
        <authorList>
            <consortium name="Ensembl"/>
        </authorList>
    </citation>
    <scope>IDENTIFICATION</scope>
</reference>
<dbReference type="GO" id="GO:0005524">
    <property type="term" value="F:ATP binding"/>
    <property type="evidence" value="ECO:0007669"/>
    <property type="project" value="Ensembl"/>
</dbReference>
<accession>A0A8C5K002</accession>
<evidence type="ECO:0000256" key="4">
    <source>
        <dbReference type="ARBA" id="ARBA00009526"/>
    </source>
</evidence>
<dbReference type="GO" id="GO:0032728">
    <property type="term" value="P:positive regulation of interferon-beta production"/>
    <property type="evidence" value="ECO:0007669"/>
    <property type="project" value="Ensembl"/>
</dbReference>
<dbReference type="PANTHER" id="PTHR11258:SF3">
    <property type="entry name" value="2'-5'-OLIGOADENYLATE SYNTHASE 2"/>
    <property type="match status" value="1"/>
</dbReference>
<dbReference type="OMA" id="KQCERKM"/>
<evidence type="ECO:0000256" key="3">
    <source>
        <dbReference type="ARBA" id="ARBA00004496"/>
    </source>
</evidence>
<evidence type="ECO:0000256" key="10">
    <source>
        <dbReference type="ARBA" id="ARBA00023118"/>
    </source>
</evidence>
<evidence type="ECO:0000256" key="8">
    <source>
        <dbReference type="ARBA" id="ARBA00022859"/>
    </source>
</evidence>
<keyword evidence="8" id="KW-0391">Immunity</keyword>
<evidence type="ECO:0000256" key="9">
    <source>
        <dbReference type="ARBA" id="ARBA00022884"/>
    </source>
</evidence>
<dbReference type="GO" id="GO:0005829">
    <property type="term" value="C:cytosol"/>
    <property type="evidence" value="ECO:0007669"/>
    <property type="project" value="TreeGrafter"/>
</dbReference>
<dbReference type="Gene3D" id="3.30.460.10">
    <property type="entry name" value="Beta Polymerase, domain 2"/>
    <property type="match status" value="2"/>
</dbReference>
<dbReference type="GO" id="GO:0051607">
    <property type="term" value="P:defense response to virus"/>
    <property type="evidence" value="ECO:0007669"/>
    <property type="project" value="UniProtKB-KW"/>
</dbReference>
<dbReference type="GO" id="GO:0032760">
    <property type="term" value="P:positive regulation of tumor necrosis factor production"/>
    <property type="evidence" value="ECO:0007669"/>
    <property type="project" value="Ensembl"/>
</dbReference>
<evidence type="ECO:0000256" key="6">
    <source>
        <dbReference type="ARBA" id="ARBA00022490"/>
    </source>
</evidence>
<dbReference type="GO" id="GO:0048471">
    <property type="term" value="C:perinuclear region of cytoplasm"/>
    <property type="evidence" value="ECO:0007669"/>
    <property type="project" value="Ensembl"/>
</dbReference>
<keyword evidence="9" id="KW-0694">RNA-binding</keyword>
<comment type="catalytic activity">
    <reaction evidence="1">
        <text>3 ATP = 5'-triphosphoadenylyl-(2'-&gt;5')-adenylyl-(2'-&gt;5')-adenosine + 2 diphosphate</text>
        <dbReference type="Rhea" id="RHEA:34407"/>
        <dbReference type="ChEBI" id="CHEBI:30616"/>
        <dbReference type="ChEBI" id="CHEBI:33019"/>
        <dbReference type="ChEBI" id="CHEBI:67143"/>
        <dbReference type="EC" id="2.7.7.84"/>
    </reaction>
</comment>
<dbReference type="InterPro" id="IPR006117">
    <property type="entry name" value="2-5OAS_C_CS"/>
</dbReference>
<dbReference type="AlphaFoldDB" id="A0A8C5K002"/>
<dbReference type="GeneTree" id="ENSGT00510000046406"/>
<dbReference type="FunFam" id="3.30.460.10:FF:000007">
    <property type="entry name" value="2'-5'-oligoadenylate synthetase 1"/>
    <property type="match status" value="1"/>
</dbReference>
<dbReference type="GO" id="GO:0060337">
    <property type="term" value="P:type I interferon-mediated signaling pathway"/>
    <property type="evidence" value="ECO:0007669"/>
    <property type="project" value="Ensembl"/>
</dbReference>
<dbReference type="GO" id="GO:0005654">
    <property type="term" value="C:nucleoplasm"/>
    <property type="evidence" value="ECO:0007669"/>
    <property type="project" value="TreeGrafter"/>
</dbReference>
<keyword evidence="14" id="KW-1185">Reference proteome</keyword>
<evidence type="ECO:0000259" key="11">
    <source>
        <dbReference type="Pfam" id="PF01909"/>
    </source>
</evidence>
<comment type="subcellular location">
    <subcellularLocation>
        <location evidence="3">Cytoplasm</location>
    </subcellularLocation>
</comment>
<evidence type="ECO:0000256" key="1">
    <source>
        <dbReference type="ARBA" id="ARBA00001112"/>
    </source>
</evidence>
<dbReference type="GO" id="GO:0042742">
    <property type="term" value="P:defense response to bacterium"/>
    <property type="evidence" value="ECO:0007669"/>
    <property type="project" value="Ensembl"/>
</dbReference>
<dbReference type="GO" id="GO:0006401">
    <property type="term" value="P:RNA catabolic process"/>
    <property type="evidence" value="ECO:0007669"/>
    <property type="project" value="Ensembl"/>
</dbReference>
<keyword evidence="10" id="KW-0051">Antiviral defense</keyword>
<dbReference type="Pfam" id="PF10421">
    <property type="entry name" value="OAS1_C"/>
    <property type="match status" value="2"/>
</dbReference>
<dbReference type="InterPro" id="IPR043519">
    <property type="entry name" value="NT_sf"/>
</dbReference>
<dbReference type="InterPro" id="IPR018952">
    <property type="entry name" value="2-5-oligoAdlate_synth_1_dom2/C"/>
</dbReference>
<proteinExistence type="inferred from homology"/>
<organism evidence="13 14">
    <name type="scientific">Jaculus jaculus</name>
    <name type="common">Lesser Egyptian jerboa</name>
    <dbReference type="NCBI Taxonomy" id="51337"/>
    <lineage>
        <taxon>Eukaryota</taxon>
        <taxon>Metazoa</taxon>
        <taxon>Chordata</taxon>
        <taxon>Craniata</taxon>
        <taxon>Vertebrata</taxon>
        <taxon>Euteleostomi</taxon>
        <taxon>Mammalia</taxon>
        <taxon>Eutheria</taxon>
        <taxon>Euarchontoglires</taxon>
        <taxon>Glires</taxon>
        <taxon>Rodentia</taxon>
        <taxon>Myomorpha</taxon>
        <taxon>Dipodoidea</taxon>
        <taxon>Dipodidae</taxon>
        <taxon>Dipodinae</taxon>
        <taxon>Jaculus</taxon>
    </lineage>
</organism>
<dbReference type="EC" id="2.7.7.84" evidence="5"/>
<dbReference type="Gene3D" id="1.10.1410.20">
    <property type="entry name" value="2'-5'-oligoadenylate synthetase 1, domain 2"/>
    <property type="match status" value="2"/>
</dbReference>
<dbReference type="PANTHER" id="PTHR11258">
    <property type="entry name" value="2-5 OLIGOADENYLATE SYNTHETASE"/>
    <property type="match status" value="1"/>
</dbReference>
<dbReference type="GO" id="GO:0003725">
    <property type="term" value="F:double-stranded RNA binding"/>
    <property type="evidence" value="ECO:0007669"/>
    <property type="project" value="Ensembl"/>
</dbReference>
<dbReference type="GO" id="GO:0070106">
    <property type="term" value="P:interleukin-27-mediated signaling pathway"/>
    <property type="evidence" value="ECO:0007669"/>
    <property type="project" value="Ensembl"/>
</dbReference>
<dbReference type="PROSITE" id="PS00833">
    <property type="entry name" value="25A_SYNTH_2"/>
    <property type="match status" value="2"/>
</dbReference>
<dbReference type="CDD" id="cd05400">
    <property type="entry name" value="NT_2-5OAS_ClassI-CCAase"/>
    <property type="match status" value="1"/>
</dbReference>
<dbReference type="Proteomes" id="UP000694385">
    <property type="component" value="Unassembled WGS sequence"/>
</dbReference>
<dbReference type="GO" id="GO:0016020">
    <property type="term" value="C:membrane"/>
    <property type="evidence" value="ECO:0007669"/>
    <property type="project" value="TreeGrafter"/>
</dbReference>
<dbReference type="Ensembl" id="ENSJJAT00000005126.1">
    <property type="protein sequence ID" value="ENSJJAP00000002550.1"/>
    <property type="gene ID" value="ENSJJAG00000004385.1"/>
</dbReference>
<sequence length="668" mass="76298">VSSVPAAQLGELIEGSLRPPAEGERHIRQVASDLLLSCLQGGSYGRGTFLKGDTRGTLVLFLNHLEQFQDQKKNQQQVLNIIEQRLTITKLQGYLMVHVSTRWQSVHLQVLPAFNPLGVGEPSRWVYRALKRTIDQTGASPGEFSVCFTGLQEKFFSKYPRKLKDLILLIKYWYQQCQKKWESSSYLDPYALELVTVYAWEQGCQAEDFGLAEGVRTVLRLITQQEQLCVYWTVNYNFEDEMVRNILLHQLRSQRPVILDPTDPTHNVVQNHHVWKKLKEEAQLWLASPSLNNVSPAPHWNVLPAPLFITPGHLLDKFIKDFLQPTKVFREQICRAVDMICTFLKENCFRGSTIKVQNIVKGGSTAKGTALKHGSDADIVVFLSSLKSYTSQKAERSDIIREIRQQLETCQQTQNFEVTFEVSKWKAPRVLRFTLKSKSFNESVDFDVLPAFNALGQEQSKPSPRVYAELIELYKSPDVLGGEFSTCFTKLQSNFIESRPIKLKDLIRLVKHWFKQCERKMKPKGSLPPKYALELLTVYAWEQGSGLDDFDTAEGFRTVLELVTQYQQLCIFWTINYSFEDEGMRKFLLNQIQRTRPVILDPAEPTGDVGGGDRWCWHLLAKEAKEWLASPCFTNGAGYPVMPWKVPTVQTAGSCGAQLHLTVSKMFS</sequence>
<dbReference type="SUPFAM" id="SSF81301">
    <property type="entry name" value="Nucleotidyltransferase"/>
    <property type="match status" value="2"/>
</dbReference>
<dbReference type="SUPFAM" id="SSF81631">
    <property type="entry name" value="PAP/OAS1 substrate-binding domain"/>
    <property type="match status" value="2"/>
</dbReference>
<comment type="cofactor">
    <cofactor evidence="2">
        <name>Mg(2+)</name>
        <dbReference type="ChEBI" id="CHEBI:18420"/>
    </cofactor>
</comment>
<evidence type="ECO:0000259" key="12">
    <source>
        <dbReference type="Pfam" id="PF10421"/>
    </source>
</evidence>
<dbReference type="GO" id="GO:0045071">
    <property type="term" value="P:negative regulation of viral genome replication"/>
    <property type="evidence" value="ECO:0007669"/>
    <property type="project" value="TreeGrafter"/>
</dbReference>
<dbReference type="FunFam" id="1.10.1410.20:FF:000001">
    <property type="entry name" value="2'-5'-oligoadenylate synthetase 1"/>
    <property type="match status" value="2"/>
</dbReference>
<evidence type="ECO:0000256" key="5">
    <source>
        <dbReference type="ARBA" id="ARBA00012577"/>
    </source>
</evidence>
<gene>
    <name evidence="13" type="primary">Oas2</name>
</gene>
<dbReference type="GO" id="GO:1903487">
    <property type="term" value="P:regulation of lactation"/>
    <property type="evidence" value="ECO:0007669"/>
    <property type="project" value="Ensembl"/>
</dbReference>
<dbReference type="InterPro" id="IPR006116">
    <property type="entry name" value="NT_2-5OAS_ClassI-CCAase"/>
</dbReference>
<comment type="similarity">
    <text evidence="4">Belongs to the 2-5A synthase family.</text>
</comment>
<feature type="domain" description="2'-5'-oligoadenylate synthetase 1" evidence="12">
    <location>
        <begin position="121"/>
        <end position="304"/>
    </location>
</feature>
<keyword evidence="6" id="KW-0963">Cytoplasm</keyword>
<evidence type="ECO:0000256" key="7">
    <source>
        <dbReference type="ARBA" id="ARBA00022588"/>
    </source>
</evidence>
<protein>
    <recommendedName>
        <fullName evidence="5">2'-5' oligoadenylate synthase</fullName>
        <ecNumber evidence="5">2.7.7.84</ecNumber>
    </recommendedName>
</protein>
<evidence type="ECO:0000256" key="2">
    <source>
        <dbReference type="ARBA" id="ARBA00001946"/>
    </source>
</evidence>
<evidence type="ECO:0000313" key="14">
    <source>
        <dbReference type="Proteomes" id="UP000694385"/>
    </source>
</evidence>
<evidence type="ECO:0000313" key="13">
    <source>
        <dbReference type="Ensembl" id="ENSJJAP00000002550.1"/>
    </source>
</evidence>
<dbReference type="InterPro" id="IPR002934">
    <property type="entry name" value="Polymerase_NTP_transf_dom"/>
</dbReference>
<reference evidence="13" key="1">
    <citation type="submission" date="2025-08" db="UniProtKB">
        <authorList>
            <consortium name="Ensembl"/>
        </authorList>
    </citation>
    <scope>IDENTIFICATION</scope>
</reference>
<keyword evidence="7" id="KW-0399">Innate immunity</keyword>